<gene>
    <name evidence="9" type="ORF">G5A66_07605</name>
    <name evidence="8" type="ORF">G5A75_07625</name>
</gene>
<feature type="DNA-binding region" description="OmpR/PhoB-type" evidence="6">
    <location>
        <begin position="70"/>
        <end position="171"/>
    </location>
</feature>
<keyword evidence="2" id="KW-0902">Two-component regulatory system</keyword>
<comment type="caution">
    <text evidence="9">The sequence shown here is derived from an EMBL/GenBank/DDBJ whole genome shotgun (WGS) entry which is preliminary data.</text>
</comment>
<dbReference type="InterPro" id="IPR036388">
    <property type="entry name" value="WH-like_DNA-bd_sf"/>
</dbReference>
<dbReference type="SMART" id="SM00862">
    <property type="entry name" value="Trans_reg_C"/>
    <property type="match status" value="1"/>
</dbReference>
<dbReference type="EMBL" id="JAAIUO010000004">
    <property type="protein sequence ID" value="NSK14740.1"/>
    <property type="molecule type" value="Genomic_DNA"/>
</dbReference>
<dbReference type="GO" id="GO:0006355">
    <property type="term" value="P:regulation of DNA-templated transcription"/>
    <property type="evidence" value="ECO:0007669"/>
    <property type="project" value="InterPro"/>
</dbReference>
<dbReference type="PANTHER" id="PTHR48111">
    <property type="entry name" value="REGULATOR OF RPOS"/>
    <property type="match status" value="1"/>
</dbReference>
<dbReference type="GO" id="GO:0005829">
    <property type="term" value="C:cytosol"/>
    <property type="evidence" value="ECO:0007669"/>
    <property type="project" value="TreeGrafter"/>
</dbReference>
<evidence type="ECO:0000313" key="11">
    <source>
        <dbReference type="Proteomes" id="UP000701680"/>
    </source>
</evidence>
<evidence type="ECO:0000313" key="9">
    <source>
        <dbReference type="EMBL" id="NVH58514.1"/>
    </source>
</evidence>
<dbReference type="PROSITE" id="PS51755">
    <property type="entry name" value="OMPR_PHOB"/>
    <property type="match status" value="1"/>
</dbReference>
<name>A0A850HIN0_9FIRM</name>
<feature type="domain" description="OmpR/PhoB-type" evidence="7">
    <location>
        <begin position="70"/>
        <end position="171"/>
    </location>
</feature>
<evidence type="ECO:0000256" key="3">
    <source>
        <dbReference type="ARBA" id="ARBA00023015"/>
    </source>
</evidence>
<sequence length="173" mass="20045">MILQHRTLAGWNTLLVKQVKRSCLDKCPGGDTIGEIIIMKLNEDEKKIFEDFLSFLQLHPELKKWELTSEPVLSLSDLEIDPSQRLVRCNQKEVALTTKEYNLLCLLAVNNGRVLSYSQIYEKVWGEALTVNERGTVGYHVRNLRRKLYSADPHHPFIIESIREIGYRFQTTS</sequence>
<dbReference type="CDD" id="cd00383">
    <property type="entry name" value="trans_reg_C"/>
    <property type="match status" value="1"/>
</dbReference>
<accession>A0A850HIN0</accession>
<reference evidence="10 11" key="1">
    <citation type="journal article" date="2020" name="Cell Host Microbe">
        <title>Functional and Genomic Variation between Human-Derived Isolates of Lachnospiraceae Reveals Inter- and Intra-Species Diversity.</title>
        <authorList>
            <person name="Sorbara M.T."/>
            <person name="Littmann E.R."/>
            <person name="Fontana E."/>
            <person name="Moody T.U."/>
            <person name="Kohout C.E."/>
            <person name="Gjonbalaj M."/>
            <person name="Eaton V."/>
            <person name="Seok R."/>
            <person name="Leiner I.M."/>
            <person name="Pamer E.G."/>
        </authorList>
    </citation>
    <scope>NUCLEOTIDE SEQUENCE [LARGE SCALE GENOMIC DNA]</scope>
    <source>
        <strain evidence="9 10">MSK.17.11</strain>
        <strain evidence="8 11">MSK.17.38</strain>
    </source>
</reference>
<organism evidence="9 10">
    <name type="scientific">Dorea phocaeensis</name>
    <dbReference type="NCBI Taxonomy" id="2040291"/>
    <lineage>
        <taxon>Bacteria</taxon>
        <taxon>Bacillati</taxon>
        <taxon>Bacillota</taxon>
        <taxon>Clostridia</taxon>
        <taxon>Lachnospirales</taxon>
        <taxon>Lachnospiraceae</taxon>
        <taxon>Dorea</taxon>
    </lineage>
</organism>
<dbReference type="EMBL" id="JAAITX010000004">
    <property type="protein sequence ID" value="NVH58514.1"/>
    <property type="molecule type" value="Genomic_DNA"/>
</dbReference>
<keyword evidence="1" id="KW-0597">Phosphoprotein</keyword>
<evidence type="ECO:0000256" key="1">
    <source>
        <dbReference type="ARBA" id="ARBA00022553"/>
    </source>
</evidence>
<dbReference type="Proteomes" id="UP000528555">
    <property type="component" value="Unassembled WGS sequence"/>
</dbReference>
<dbReference type="Gene3D" id="1.10.10.10">
    <property type="entry name" value="Winged helix-like DNA-binding domain superfamily/Winged helix DNA-binding domain"/>
    <property type="match status" value="1"/>
</dbReference>
<reference evidence="9" key="2">
    <citation type="submission" date="2020-02" db="EMBL/GenBank/DDBJ databases">
        <authorList>
            <person name="Littmann E."/>
            <person name="Sorbara M."/>
        </authorList>
    </citation>
    <scope>NUCLEOTIDE SEQUENCE</scope>
    <source>
        <strain evidence="9">MSK.17.11</strain>
        <strain evidence="8">MSK.17.38</strain>
    </source>
</reference>
<keyword evidence="5" id="KW-0804">Transcription</keyword>
<dbReference type="SUPFAM" id="SSF46894">
    <property type="entry name" value="C-terminal effector domain of the bipartite response regulators"/>
    <property type="match status" value="1"/>
</dbReference>
<dbReference type="InterPro" id="IPR001867">
    <property type="entry name" value="OmpR/PhoB-type_DNA-bd"/>
</dbReference>
<dbReference type="InterPro" id="IPR039420">
    <property type="entry name" value="WalR-like"/>
</dbReference>
<evidence type="ECO:0000256" key="4">
    <source>
        <dbReference type="ARBA" id="ARBA00023125"/>
    </source>
</evidence>
<keyword evidence="4 6" id="KW-0238">DNA-binding</keyword>
<evidence type="ECO:0000313" key="8">
    <source>
        <dbReference type="EMBL" id="NSK14740.1"/>
    </source>
</evidence>
<dbReference type="InterPro" id="IPR016032">
    <property type="entry name" value="Sig_transdc_resp-reg_C-effctor"/>
</dbReference>
<dbReference type="GO" id="GO:0032993">
    <property type="term" value="C:protein-DNA complex"/>
    <property type="evidence" value="ECO:0007669"/>
    <property type="project" value="TreeGrafter"/>
</dbReference>
<dbReference type="GO" id="GO:0000976">
    <property type="term" value="F:transcription cis-regulatory region binding"/>
    <property type="evidence" value="ECO:0007669"/>
    <property type="project" value="TreeGrafter"/>
</dbReference>
<dbReference type="Proteomes" id="UP000701680">
    <property type="component" value="Unassembled WGS sequence"/>
</dbReference>
<proteinExistence type="predicted"/>
<evidence type="ECO:0000259" key="7">
    <source>
        <dbReference type="PROSITE" id="PS51755"/>
    </source>
</evidence>
<dbReference type="PANTHER" id="PTHR48111:SF1">
    <property type="entry name" value="TWO-COMPONENT RESPONSE REGULATOR ORR33"/>
    <property type="match status" value="1"/>
</dbReference>
<keyword evidence="10" id="KW-1185">Reference proteome</keyword>
<dbReference type="AlphaFoldDB" id="A0A850HIN0"/>
<evidence type="ECO:0000313" key="10">
    <source>
        <dbReference type="Proteomes" id="UP000528555"/>
    </source>
</evidence>
<keyword evidence="3" id="KW-0805">Transcription regulation</keyword>
<dbReference type="Pfam" id="PF00486">
    <property type="entry name" value="Trans_reg_C"/>
    <property type="match status" value="1"/>
</dbReference>
<protein>
    <submittedName>
        <fullName evidence="9">Winged helix-turn-helix transcriptional regulator</fullName>
    </submittedName>
</protein>
<evidence type="ECO:0000256" key="2">
    <source>
        <dbReference type="ARBA" id="ARBA00023012"/>
    </source>
</evidence>
<dbReference type="GO" id="GO:0000156">
    <property type="term" value="F:phosphorelay response regulator activity"/>
    <property type="evidence" value="ECO:0007669"/>
    <property type="project" value="TreeGrafter"/>
</dbReference>
<evidence type="ECO:0000256" key="5">
    <source>
        <dbReference type="ARBA" id="ARBA00023163"/>
    </source>
</evidence>
<evidence type="ECO:0000256" key="6">
    <source>
        <dbReference type="PROSITE-ProRule" id="PRU01091"/>
    </source>
</evidence>